<dbReference type="Proteomes" id="UP001652625">
    <property type="component" value="Chromosome 08"/>
</dbReference>
<dbReference type="InterPro" id="IPR016491">
    <property type="entry name" value="Septin"/>
</dbReference>
<proteinExistence type="inferred from homology"/>
<keyword evidence="2 3" id="KW-0342">GTP-binding</keyword>
<evidence type="ECO:0000313" key="6">
    <source>
        <dbReference type="RefSeq" id="XP_065659768.1"/>
    </source>
</evidence>
<dbReference type="SUPFAM" id="SSF47473">
    <property type="entry name" value="EF-hand"/>
    <property type="match status" value="1"/>
</dbReference>
<dbReference type="Pfam" id="PF00735">
    <property type="entry name" value="Septin"/>
    <property type="match status" value="1"/>
</dbReference>
<evidence type="ECO:0000259" key="4">
    <source>
        <dbReference type="PROSITE" id="PS51719"/>
    </source>
</evidence>
<dbReference type="SUPFAM" id="SSF52540">
    <property type="entry name" value="P-loop containing nucleoside triphosphate hydrolases"/>
    <property type="match status" value="1"/>
</dbReference>
<evidence type="ECO:0000256" key="1">
    <source>
        <dbReference type="ARBA" id="ARBA00022741"/>
    </source>
</evidence>
<keyword evidence="5" id="KW-1185">Reference proteome</keyword>
<feature type="domain" description="Septin-type G" evidence="4">
    <location>
        <begin position="118"/>
        <end position="389"/>
    </location>
</feature>
<dbReference type="RefSeq" id="XP_065659768.1">
    <property type="nucleotide sequence ID" value="XM_065803696.1"/>
</dbReference>
<dbReference type="InterPro" id="IPR011992">
    <property type="entry name" value="EF-hand-dom_pair"/>
</dbReference>
<dbReference type="PROSITE" id="PS51719">
    <property type="entry name" value="G_SEPTIN"/>
    <property type="match status" value="1"/>
</dbReference>
<keyword evidence="1 3" id="KW-0547">Nucleotide-binding</keyword>
<dbReference type="InterPro" id="IPR030379">
    <property type="entry name" value="G_SEPTIN_dom"/>
</dbReference>
<dbReference type="InterPro" id="IPR027417">
    <property type="entry name" value="P-loop_NTPase"/>
</dbReference>
<evidence type="ECO:0000313" key="5">
    <source>
        <dbReference type="Proteomes" id="UP001652625"/>
    </source>
</evidence>
<dbReference type="Gene3D" id="1.10.238.10">
    <property type="entry name" value="EF-hand"/>
    <property type="match status" value="1"/>
</dbReference>
<comment type="similarity">
    <text evidence="3">Belongs to the TRAFAC class TrmE-Era-EngA-EngB-Septin-like GTPase superfamily. Septin GTPase family.</text>
</comment>
<accession>A0ABM4CDL3</accession>
<dbReference type="PANTHER" id="PTHR18884">
    <property type="entry name" value="SEPTIN"/>
    <property type="match status" value="1"/>
</dbReference>
<sequence length="402" mass="45703">MDSESGKSVLTNSQAEALNKVFKFADVEETGRVDVATITTLAVQLMGPNFSETEKEIVNKKSEARSEKGMLSYNNFLNIMLETMGMTTQWGVKLKTPVDGYVGFDSIQEQLRLNALKRGFEFNIMVVGSAGLGKSTLINTLFKTRAARASCTTETSTIPKTVEIKTITHVLEEKGVNLKLTVTDTPGFGDQINNKDCWEPVVGYINRQYDIYLNEEISINRRIKIPDNRVHCCLYFISPTGHRLKPLDILVMKHLDKCVNVIPVIAKADTLTLEEREAFKSRIREDIMLNNLNIYPIMHSNLTEEEVKMNNRVKEQIPFAVVGSDRYVSVGNKNVLGRKTKWGVILVENRAHCEFPLLRDLLIKTHMEDMIEVTKITHYENYRRIKLTEKQDAAFHVIKDVV</sequence>
<dbReference type="CDD" id="cd01850">
    <property type="entry name" value="CDC_Septin"/>
    <property type="match status" value="1"/>
</dbReference>
<dbReference type="Gene3D" id="3.40.50.300">
    <property type="entry name" value="P-loop containing nucleotide triphosphate hydrolases"/>
    <property type="match status" value="1"/>
</dbReference>
<evidence type="ECO:0000256" key="3">
    <source>
        <dbReference type="RuleBase" id="RU004560"/>
    </source>
</evidence>
<reference evidence="6" key="1">
    <citation type="submission" date="2025-08" db="UniProtKB">
        <authorList>
            <consortium name="RefSeq"/>
        </authorList>
    </citation>
    <scope>IDENTIFICATION</scope>
</reference>
<gene>
    <name evidence="6" type="primary">LOC100206607</name>
</gene>
<dbReference type="GeneID" id="100206607"/>
<evidence type="ECO:0000256" key="2">
    <source>
        <dbReference type="ARBA" id="ARBA00023134"/>
    </source>
</evidence>
<protein>
    <submittedName>
        <fullName evidence="6">Neuronal-specific septin-3 isoform X2</fullName>
    </submittedName>
</protein>
<name>A0ABM4CDL3_HYDVU</name>
<organism evidence="5 6">
    <name type="scientific">Hydra vulgaris</name>
    <name type="common">Hydra</name>
    <name type="synonym">Hydra attenuata</name>
    <dbReference type="NCBI Taxonomy" id="6087"/>
    <lineage>
        <taxon>Eukaryota</taxon>
        <taxon>Metazoa</taxon>
        <taxon>Cnidaria</taxon>
        <taxon>Hydrozoa</taxon>
        <taxon>Hydroidolina</taxon>
        <taxon>Anthoathecata</taxon>
        <taxon>Aplanulata</taxon>
        <taxon>Hydridae</taxon>
        <taxon>Hydra</taxon>
    </lineage>
</organism>